<evidence type="ECO:0000313" key="2">
    <source>
        <dbReference type="Proteomes" id="UP001497522"/>
    </source>
</evidence>
<dbReference type="Gene3D" id="3.40.1090.10">
    <property type="entry name" value="Cytosolic phospholipase A2 catalytic domain"/>
    <property type="match status" value="1"/>
</dbReference>
<reference evidence="1" key="1">
    <citation type="submission" date="2024-03" db="EMBL/GenBank/DDBJ databases">
        <authorList>
            <consortium name="ELIXIR-Norway"/>
            <consortium name="Elixir Norway"/>
        </authorList>
    </citation>
    <scope>NUCLEOTIDE SEQUENCE</scope>
</reference>
<gene>
    <name evidence="1" type="ORF">CSSPJE1EN2_LOCUS4196</name>
</gene>
<dbReference type="EMBL" id="OZ023712">
    <property type="protein sequence ID" value="CAK9861201.1"/>
    <property type="molecule type" value="Genomic_DNA"/>
</dbReference>
<proteinExistence type="predicted"/>
<evidence type="ECO:0008006" key="3">
    <source>
        <dbReference type="Google" id="ProtNLM"/>
    </source>
</evidence>
<name>A0ABP1AF80_9BRYO</name>
<evidence type="ECO:0000313" key="1">
    <source>
        <dbReference type="EMBL" id="CAK9861201.1"/>
    </source>
</evidence>
<dbReference type="Proteomes" id="UP001497522">
    <property type="component" value="Chromosome 11"/>
</dbReference>
<sequence>MVDSLIPWIHGINESSLIPWIHGISEASLVHGSMDSRGHDTMESPDLMCDLGGFGLNFQQQQQQHPSRMHAGMKKFSNSAENSSGTVAAAMLEKFAKENPKGTPGKRITILSIDGGGVRGLVPLVILIELERILQASNFA</sequence>
<organism evidence="1 2">
    <name type="scientific">Sphagnum jensenii</name>
    <dbReference type="NCBI Taxonomy" id="128206"/>
    <lineage>
        <taxon>Eukaryota</taxon>
        <taxon>Viridiplantae</taxon>
        <taxon>Streptophyta</taxon>
        <taxon>Embryophyta</taxon>
        <taxon>Bryophyta</taxon>
        <taxon>Sphagnophytina</taxon>
        <taxon>Sphagnopsida</taxon>
        <taxon>Sphagnales</taxon>
        <taxon>Sphagnaceae</taxon>
        <taxon>Sphagnum</taxon>
    </lineage>
</organism>
<protein>
    <recommendedName>
        <fullName evidence="3">PNPLA domain-containing protein</fullName>
    </recommendedName>
</protein>
<keyword evidence="2" id="KW-1185">Reference proteome</keyword>
<accession>A0ABP1AF80</accession>